<organism evidence="1 2">
    <name type="scientific">Cystobacter fuscus (strain ATCC 25194 / DSM 2262 / NBRC 100088 / M29)</name>
    <dbReference type="NCBI Taxonomy" id="1242864"/>
    <lineage>
        <taxon>Bacteria</taxon>
        <taxon>Pseudomonadati</taxon>
        <taxon>Myxococcota</taxon>
        <taxon>Myxococcia</taxon>
        <taxon>Myxococcales</taxon>
        <taxon>Cystobacterineae</taxon>
        <taxon>Archangiaceae</taxon>
        <taxon>Cystobacter</taxon>
    </lineage>
</organism>
<dbReference type="EMBL" id="ANAH02000014">
    <property type="protein sequence ID" value="EPX60072.1"/>
    <property type="molecule type" value="Genomic_DNA"/>
</dbReference>
<gene>
    <name evidence="1" type="ORF">D187_002158</name>
</gene>
<reference evidence="1" key="1">
    <citation type="submission" date="2013-05" db="EMBL/GenBank/DDBJ databases">
        <title>Genome assembly of Cystobacter fuscus DSM 2262.</title>
        <authorList>
            <person name="Sharma G."/>
            <person name="Khatri I."/>
            <person name="Kaur C."/>
            <person name="Mayilraj S."/>
            <person name="Subramanian S."/>
        </authorList>
    </citation>
    <scope>NUCLEOTIDE SEQUENCE [LARGE SCALE GENOMIC DNA]</scope>
    <source>
        <strain evidence="1">DSM 2262</strain>
    </source>
</reference>
<evidence type="ECO:0000313" key="2">
    <source>
        <dbReference type="Proteomes" id="UP000011682"/>
    </source>
</evidence>
<dbReference type="AlphaFoldDB" id="S9PCR2"/>
<comment type="caution">
    <text evidence="1">The sequence shown here is derived from an EMBL/GenBank/DDBJ whole genome shotgun (WGS) entry which is preliminary data.</text>
</comment>
<keyword evidence="2" id="KW-1185">Reference proteome</keyword>
<dbReference type="Proteomes" id="UP000011682">
    <property type="component" value="Unassembled WGS sequence"/>
</dbReference>
<accession>S9PCR2</accession>
<protein>
    <submittedName>
        <fullName evidence="1">Uncharacterized protein</fullName>
    </submittedName>
</protein>
<proteinExistence type="predicted"/>
<sequence length="37" mass="3780">MKARGVPTREAVALVRDESVGRQAGKGASLVDSPTGL</sequence>
<evidence type="ECO:0000313" key="1">
    <source>
        <dbReference type="EMBL" id="EPX60072.1"/>
    </source>
</evidence>
<name>S9PCR2_CYSF2</name>